<comment type="similarity">
    <text evidence="2">Belongs to the UDP-galactopyranose/dTDP-fucopyranose mutase family.</text>
</comment>
<keyword evidence="4" id="KW-0274">FAD</keyword>
<organism evidence="7">
    <name type="scientific">hydrocarbon metagenome</name>
    <dbReference type="NCBI Taxonomy" id="938273"/>
    <lineage>
        <taxon>unclassified sequences</taxon>
        <taxon>metagenomes</taxon>
        <taxon>ecological metagenomes</taxon>
    </lineage>
</organism>
<sequence length="367" mass="42945">MYDFIVVGAGFFGAVFAYEAKKAGKKVLVIEKRDHIGGNCYSYDHPKTNINIHKYGPHIFHTSSENIWTYINSFADFNDYRHRVLTTAGGKVYSLPINLATINKFYNLTLTPDEAKEFLKSKIPAIPFPKNLEEKAISLIGRELYETFIKGYTIKQWNCDPKELPAEVITRLPVRTTYNDVYYDDNYQGMPVGGYTPIFEKLLKDVPVELKTDFFEKKDYWKSVAKTLVYTGPIDCYFNYCYGNLRWRSCRFEIEEMQLDDYQGVSIMNYADREVPFTRIVESKHFYRERADLTRGTVIVREYPCDDPAEPYYPVNLKTDQEMLTGYQKLFSQEINVIFGGRLAEYKYYNMDQVIFRALEQAEKLLK</sequence>
<dbReference type="EMBL" id="LNQE01000864">
    <property type="protein sequence ID" value="KUG24081.1"/>
    <property type="molecule type" value="Genomic_DNA"/>
</dbReference>
<dbReference type="NCBIfam" id="TIGR00031">
    <property type="entry name" value="UDP-GALP_mutase"/>
    <property type="match status" value="1"/>
</dbReference>
<evidence type="ECO:0000256" key="5">
    <source>
        <dbReference type="ARBA" id="ARBA00023235"/>
    </source>
</evidence>
<comment type="caution">
    <text evidence="7">The sequence shown here is derived from an EMBL/GenBank/DDBJ whole genome shotgun (WGS) entry which is preliminary data.</text>
</comment>
<keyword evidence="3" id="KW-0285">Flavoprotein</keyword>
<dbReference type="GO" id="GO:0008767">
    <property type="term" value="F:UDP-galactopyranose mutase activity"/>
    <property type="evidence" value="ECO:0007669"/>
    <property type="project" value="UniProtKB-EC"/>
</dbReference>
<evidence type="ECO:0000256" key="3">
    <source>
        <dbReference type="ARBA" id="ARBA00022630"/>
    </source>
</evidence>
<dbReference type="InterPro" id="IPR015899">
    <property type="entry name" value="UDP-GalPyranose_mutase_C"/>
</dbReference>
<comment type="cofactor">
    <cofactor evidence="1">
        <name>FAD</name>
        <dbReference type="ChEBI" id="CHEBI:57692"/>
    </cofactor>
</comment>
<dbReference type="Pfam" id="PF13450">
    <property type="entry name" value="NAD_binding_8"/>
    <property type="match status" value="1"/>
</dbReference>
<dbReference type="SUPFAM" id="SSF54373">
    <property type="entry name" value="FAD-linked reductases, C-terminal domain"/>
    <property type="match status" value="1"/>
</dbReference>
<dbReference type="InterPro" id="IPR004379">
    <property type="entry name" value="UDP-GALP_mutase"/>
</dbReference>
<dbReference type="Gene3D" id="3.40.50.720">
    <property type="entry name" value="NAD(P)-binding Rossmann-like Domain"/>
    <property type="match status" value="3"/>
</dbReference>
<gene>
    <name evidence="7" type="ORF">ASZ90_006132</name>
</gene>
<evidence type="ECO:0000256" key="2">
    <source>
        <dbReference type="ARBA" id="ARBA00009321"/>
    </source>
</evidence>
<dbReference type="AlphaFoldDB" id="A0A0W8FTF0"/>
<keyword evidence="5 7" id="KW-0413">Isomerase</keyword>
<dbReference type="Pfam" id="PF03275">
    <property type="entry name" value="GLF"/>
    <property type="match status" value="1"/>
</dbReference>
<dbReference type="PANTHER" id="PTHR21197:SF0">
    <property type="entry name" value="UDP-GALACTOPYRANOSE MUTASE"/>
    <property type="match status" value="1"/>
</dbReference>
<dbReference type="SUPFAM" id="SSF51971">
    <property type="entry name" value="Nucleotide-binding domain"/>
    <property type="match status" value="1"/>
</dbReference>
<proteinExistence type="inferred from homology"/>
<protein>
    <submittedName>
        <fullName evidence="7">Udp-galactopyranose mutase</fullName>
        <ecNumber evidence="7">5.4.99.9</ecNumber>
    </submittedName>
</protein>
<name>A0A0W8FTF0_9ZZZZ</name>
<evidence type="ECO:0000256" key="4">
    <source>
        <dbReference type="ARBA" id="ARBA00022827"/>
    </source>
</evidence>
<dbReference type="GO" id="GO:0005829">
    <property type="term" value="C:cytosol"/>
    <property type="evidence" value="ECO:0007669"/>
    <property type="project" value="TreeGrafter"/>
</dbReference>
<dbReference type="GO" id="GO:0050660">
    <property type="term" value="F:flavin adenine dinucleotide binding"/>
    <property type="evidence" value="ECO:0007669"/>
    <property type="project" value="TreeGrafter"/>
</dbReference>
<evidence type="ECO:0000259" key="6">
    <source>
        <dbReference type="Pfam" id="PF03275"/>
    </source>
</evidence>
<accession>A0A0W8FTF0</accession>
<dbReference type="EC" id="5.4.99.9" evidence="7"/>
<dbReference type="PANTHER" id="PTHR21197">
    <property type="entry name" value="UDP-GALACTOPYRANOSE MUTASE"/>
    <property type="match status" value="1"/>
</dbReference>
<feature type="domain" description="UDP-galactopyranose mutase C-terminal" evidence="6">
    <location>
        <begin position="148"/>
        <end position="348"/>
    </location>
</feature>
<evidence type="ECO:0000256" key="1">
    <source>
        <dbReference type="ARBA" id="ARBA00001974"/>
    </source>
</evidence>
<evidence type="ECO:0000313" key="7">
    <source>
        <dbReference type="EMBL" id="KUG24081.1"/>
    </source>
</evidence>
<reference evidence="7" key="1">
    <citation type="journal article" date="2015" name="Proc. Natl. Acad. Sci. U.S.A.">
        <title>Networks of energetic and metabolic interactions define dynamics in microbial communities.</title>
        <authorList>
            <person name="Embree M."/>
            <person name="Liu J.K."/>
            <person name="Al-Bassam M.M."/>
            <person name="Zengler K."/>
        </authorList>
    </citation>
    <scope>NUCLEOTIDE SEQUENCE</scope>
</reference>